<evidence type="ECO:0000313" key="3">
    <source>
        <dbReference type="Proteomes" id="UP000196475"/>
    </source>
</evidence>
<dbReference type="InterPro" id="IPR009057">
    <property type="entry name" value="Homeodomain-like_sf"/>
</dbReference>
<feature type="domain" description="Integrase catalytic" evidence="1">
    <location>
        <begin position="121"/>
        <end position="313"/>
    </location>
</feature>
<proteinExistence type="predicted"/>
<dbReference type="SUPFAM" id="SSF46689">
    <property type="entry name" value="Homeodomain-like"/>
    <property type="match status" value="1"/>
</dbReference>
<sequence length="388" mass="44105">MMVLEQWMDGRLTEQDVSKILGLSVRQVYRLKAKYLHGGAQTSAHGNRGRKPAHALTDPLKQHVQHLYQERYFGSNCTHFTELLAEYENIRLSVSSVRRILIQSGLRPARVRRRSKVHRPRPRKPQAGMLWQIDASPYAWLEDRGPQLVLHAIIDDATGEVLAATFCPTETLEGYVTVMIIALRRKGVPLALYSDRHSIFCSPKGKPTLEQELAGQPASLTTFGQAIADLGITHVEALSPQAKGRIERLWRTFQERLVIELRLRNVCTMEEANRVLPELIDKHNRLFAVAPQEAEPAYRPLPEVPLEHIFARRVYRRISSGQTFSWQGKCYMPQPGSGVPRWEAKAIVEVRIGMQGQVWLWHQGRAWPCVEAPQVQTPATSTVKKTAR</sequence>
<dbReference type="Proteomes" id="UP000196475">
    <property type="component" value="Unassembled WGS sequence"/>
</dbReference>
<dbReference type="InterPro" id="IPR012337">
    <property type="entry name" value="RNaseH-like_sf"/>
</dbReference>
<dbReference type="InterPro" id="IPR047797">
    <property type="entry name" value="ISNCY_transpos"/>
</dbReference>
<comment type="caution">
    <text evidence="2">The sequence shown here is derived from an EMBL/GenBank/DDBJ whole genome shotgun (WGS) entry which is preliminary data.</text>
</comment>
<evidence type="ECO:0000259" key="1">
    <source>
        <dbReference type="PROSITE" id="PS50994"/>
    </source>
</evidence>
<dbReference type="SUPFAM" id="SSF53098">
    <property type="entry name" value="Ribonuclease H-like"/>
    <property type="match status" value="1"/>
</dbReference>
<dbReference type="InterPro" id="IPR001584">
    <property type="entry name" value="Integrase_cat-core"/>
</dbReference>
<evidence type="ECO:0000313" key="2">
    <source>
        <dbReference type="EMBL" id="OUM87228.1"/>
    </source>
</evidence>
<dbReference type="InterPro" id="IPR036397">
    <property type="entry name" value="RNaseH_sf"/>
</dbReference>
<dbReference type="PROSITE" id="PS50994">
    <property type="entry name" value="INTEGRASE"/>
    <property type="match status" value="1"/>
</dbReference>
<dbReference type="GO" id="GO:0015074">
    <property type="term" value="P:DNA integration"/>
    <property type="evidence" value="ECO:0007669"/>
    <property type="project" value="InterPro"/>
</dbReference>
<reference evidence="3" key="1">
    <citation type="submission" date="2016-06" db="EMBL/GenBank/DDBJ databases">
        <authorList>
            <person name="Nascimento L."/>
            <person name="Pereira R.V."/>
            <person name="Martins L.F."/>
            <person name="Quaggio R.B."/>
            <person name="Silva A.M."/>
            <person name="Setubal J.C."/>
        </authorList>
    </citation>
    <scope>NUCLEOTIDE SEQUENCE [LARGE SCALE GENOMIC DNA]</scope>
</reference>
<dbReference type="PANTHER" id="PTHR35004:SF7">
    <property type="entry name" value="INTEGRASE PROTEIN"/>
    <property type="match status" value="1"/>
</dbReference>
<feature type="non-terminal residue" evidence="2">
    <location>
        <position position="388"/>
    </location>
</feature>
<dbReference type="Gene3D" id="3.30.420.10">
    <property type="entry name" value="Ribonuclease H-like superfamily/Ribonuclease H"/>
    <property type="match status" value="1"/>
</dbReference>
<dbReference type="GO" id="GO:0003676">
    <property type="term" value="F:nucleic acid binding"/>
    <property type="evidence" value="ECO:0007669"/>
    <property type="project" value="InterPro"/>
</dbReference>
<gene>
    <name evidence="2" type="ORF">BAA01_09175</name>
</gene>
<protein>
    <submittedName>
        <fullName evidence="2">Integrase</fullName>
    </submittedName>
</protein>
<accession>A0A1Y3PQ13</accession>
<organism evidence="2 3">
    <name type="scientific">Bacillus thermozeamaize</name>
    <dbReference type="NCBI Taxonomy" id="230954"/>
    <lineage>
        <taxon>Bacteria</taxon>
        <taxon>Bacillati</taxon>
        <taxon>Bacillota</taxon>
        <taxon>Bacilli</taxon>
        <taxon>Bacillales</taxon>
        <taxon>Bacillaceae</taxon>
        <taxon>Bacillus</taxon>
    </lineage>
</organism>
<name>A0A1Y3PQ13_9BACI</name>
<dbReference type="PANTHER" id="PTHR35004">
    <property type="entry name" value="TRANSPOSASE RV3428C-RELATED"/>
    <property type="match status" value="1"/>
</dbReference>
<dbReference type="NCBIfam" id="NF033594">
    <property type="entry name" value="transpos_ISNCY_2"/>
    <property type="match status" value="1"/>
</dbReference>
<dbReference type="AlphaFoldDB" id="A0A1Y3PQ13"/>
<dbReference type="EMBL" id="LZRT01000079">
    <property type="protein sequence ID" value="OUM87228.1"/>
    <property type="molecule type" value="Genomic_DNA"/>
</dbReference>